<sequence>MDHVLSPDTTRPEGEIAISIDPNILPEPFQRPTWLRICSRMLHHVHVERLLVLYTSLIGLVQLKFQSTQESAFETHCFFMFMSLAAVIIFVLSYWILDYTSYTNQLYNYPIILQKILVIVALFTIILAPLSLVLVLLVPPTLMWIGYSIVCLIVIAIIAYNSIHHVTSLGQNMHAAMWKLFNYIKDKIVCKGNVEEFYEVRD</sequence>
<keyword evidence="1" id="KW-0812">Transmembrane</keyword>
<reference evidence="2 3" key="1">
    <citation type="submission" date="2022-01" db="EMBL/GenBank/DDBJ databases">
        <authorList>
            <person name="Xiong W."/>
            <person name="Schranz E."/>
        </authorList>
    </citation>
    <scope>NUCLEOTIDE SEQUENCE [LARGE SCALE GENOMIC DNA]</scope>
</reference>
<feature type="transmembrane region" description="Helical" evidence="1">
    <location>
        <begin position="144"/>
        <end position="163"/>
    </location>
</feature>
<comment type="caution">
    <text evidence="2">The sequence shown here is derived from an EMBL/GenBank/DDBJ whole genome shotgun (WGS) entry which is preliminary data.</text>
</comment>
<keyword evidence="1" id="KW-1133">Transmembrane helix</keyword>
<keyword evidence="1" id="KW-0472">Membrane</keyword>
<accession>A0AAU9MH29</accession>
<evidence type="ECO:0000313" key="2">
    <source>
        <dbReference type="EMBL" id="CAH1424781.1"/>
    </source>
</evidence>
<dbReference type="EMBL" id="CAKMRJ010001899">
    <property type="protein sequence ID" value="CAH1424781.1"/>
    <property type="molecule type" value="Genomic_DNA"/>
</dbReference>
<name>A0AAU9MH29_9ASTR</name>
<dbReference type="InterPro" id="IPR053258">
    <property type="entry name" value="Ca-permeable_cation_channel"/>
</dbReference>
<evidence type="ECO:0000313" key="3">
    <source>
        <dbReference type="Proteomes" id="UP001157418"/>
    </source>
</evidence>
<feature type="transmembrane region" description="Helical" evidence="1">
    <location>
        <begin position="78"/>
        <end position="97"/>
    </location>
</feature>
<dbReference type="PANTHER" id="PTHR34115:SF5">
    <property type="entry name" value="PROTEIN, PUTATIVE-RELATED"/>
    <property type="match status" value="1"/>
</dbReference>
<proteinExistence type="predicted"/>
<keyword evidence="3" id="KW-1185">Reference proteome</keyword>
<organism evidence="2 3">
    <name type="scientific">Lactuca virosa</name>
    <dbReference type="NCBI Taxonomy" id="75947"/>
    <lineage>
        <taxon>Eukaryota</taxon>
        <taxon>Viridiplantae</taxon>
        <taxon>Streptophyta</taxon>
        <taxon>Embryophyta</taxon>
        <taxon>Tracheophyta</taxon>
        <taxon>Spermatophyta</taxon>
        <taxon>Magnoliopsida</taxon>
        <taxon>eudicotyledons</taxon>
        <taxon>Gunneridae</taxon>
        <taxon>Pentapetalae</taxon>
        <taxon>asterids</taxon>
        <taxon>campanulids</taxon>
        <taxon>Asterales</taxon>
        <taxon>Asteraceae</taxon>
        <taxon>Cichorioideae</taxon>
        <taxon>Cichorieae</taxon>
        <taxon>Lactucinae</taxon>
        <taxon>Lactuca</taxon>
    </lineage>
</organism>
<evidence type="ECO:0000256" key="1">
    <source>
        <dbReference type="SAM" id="Phobius"/>
    </source>
</evidence>
<dbReference type="AlphaFoldDB" id="A0AAU9MH29"/>
<gene>
    <name evidence="2" type="ORF">LVIROSA_LOCUS11961</name>
</gene>
<dbReference type="Proteomes" id="UP001157418">
    <property type="component" value="Unassembled WGS sequence"/>
</dbReference>
<protein>
    <submittedName>
        <fullName evidence="2">Uncharacterized protein</fullName>
    </submittedName>
</protein>
<dbReference type="PANTHER" id="PTHR34115">
    <property type="entry name" value="PROTEIN, PUTATIVE-RELATED"/>
    <property type="match status" value="1"/>
</dbReference>
<feature type="transmembrane region" description="Helical" evidence="1">
    <location>
        <begin position="117"/>
        <end position="138"/>
    </location>
</feature>